<proteinExistence type="predicted"/>
<evidence type="ECO:0000313" key="1">
    <source>
        <dbReference type="EMBL" id="GAH39321.1"/>
    </source>
</evidence>
<dbReference type="AlphaFoldDB" id="X1F106"/>
<gene>
    <name evidence="1" type="ORF">S03H2_11029</name>
</gene>
<sequence length="65" mass="7111">MPETQTCPVCGRTWEYTPTKSTCPRCGVKVVEGGVVQRAVPAPRAHAEIEHEFSSLRNKLKGGTK</sequence>
<reference evidence="1" key="1">
    <citation type="journal article" date="2014" name="Front. Microbiol.">
        <title>High frequency of phylogenetically diverse reductive dehalogenase-homologous genes in deep subseafloor sedimentary metagenomes.</title>
        <authorList>
            <person name="Kawai M."/>
            <person name="Futagami T."/>
            <person name="Toyoda A."/>
            <person name="Takaki Y."/>
            <person name="Nishi S."/>
            <person name="Hori S."/>
            <person name="Arai W."/>
            <person name="Tsubouchi T."/>
            <person name="Morono Y."/>
            <person name="Uchiyama I."/>
            <person name="Ito T."/>
            <person name="Fujiyama A."/>
            <person name="Inagaki F."/>
            <person name="Takami H."/>
        </authorList>
    </citation>
    <scope>NUCLEOTIDE SEQUENCE</scope>
    <source>
        <strain evidence="1">Expedition CK06-06</strain>
    </source>
</reference>
<dbReference type="EMBL" id="BARU01005641">
    <property type="protein sequence ID" value="GAH39321.1"/>
    <property type="molecule type" value="Genomic_DNA"/>
</dbReference>
<protein>
    <submittedName>
        <fullName evidence="1">Uncharacterized protein</fullName>
    </submittedName>
</protein>
<accession>X1F106</accession>
<organism evidence="1">
    <name type="scientific">marine sediment metagenome</name>
    <dbReference type="NCBI Taxonomy" id="412755"/>
    <lineage>
        <taxon>unclassified sequences</taxon>
        <taxon>metagenomes</taxon>
        <taxon>ecological metagenomes</taxon>
    </lineage>
</organism>
<comment type="caution">
    <text evidence="1">The sequence shown here is derived from an EMBL/GenBank/DDBJ whole genome shotgun (WGS) entry which is preliminary data.</text>
</comment>
<name>X1F106_9ZZZZ</name>